<dbReference type="FunFam" id="3.30.60.270:FF:000005">
    <property type="entry name" value="Sortilin"/>
    <property type="match status" value="2"/>
</dbReference>
<evidence type="ECO:0000313" key="12">
    <source>
        <dbReference type="Proteomes" id="UP000777482"/>
    </source>
</evidence>
<dbReference type="EMBL" id="PUHQ01000145">
    <property type="protein sequence ID" value="KAG0654575.1"/>
    <property type="molecule type" value="Genomic_DNA"/>
</dbReference>
<evidence type="ECO:0000256" key="2">
    <source>
        <dbReference type="ARBA" id="ARBA00022692"/>
    </source>
</evidence>
<keyword evidence="12" id="KW-1185">Reference proteome</keyword>
<dbReference type="InterPro" id="IPR015943">
    <property type="entry name" value="WD40/YVTN_repeat-like_dom_sf"/>
</dbReference>
<evidence type="ECO:0000256" key="3">
    <source>
        <dbReference type="ARBA" id="ARBA00022737"/>
    </source>
</evidence>
<dbReference type="InterPro" id="IPR031777">
    <property type="entry name" value="Sortilin_C"/>
</dbReference>
<dbReference type="Gene3D" id="2.130.10.10">
    <property type="entry name" value="YVTN repeat-like/Quinoprotein amine dehydrogenase"/>
    <property type="match status" value="1"/>
</dbReference>
<comment type="subcellular location">
    <subcellularLocation>
        <location evidence="1">Membrane</location>
    </subcellularLocation>
</comment>
<feature type="domain" description="VPS10" evidence="10">
    <location>
        <begin position="69"/>
        <end position="756"/>
    </location>
</feature>
<dbReference type="Gene3D" id="2.10.70.80">
    <property type="match status" value="2"/>
</dbReference>
<dbReference type="Gene3D" id="3.30.60.270">
    <property type="match status" value="2"/>
</dbReference>
<feature type="signal peptide" evidence="9">
    <location>
        <begin position="1"/>
        <end position="36"/>
    </location>
</feature>
<dbReference type="SUPFAM" id="SSF110296">
    <property type="entry name" value="Oligoxyloglucan reducing end-specific cellobiohydrolase"/>
    <property type="match status" value="3"/>
</dbReference>
<dbReference type="GO" id="GO:0006896">
    <property type="term" value="P:Golgi to vacuole transport"/>
    <property type="evidence" value="ECO:0007669"/>
    <property type="project" value="TreeGrafter"/>
</dbReference>
<feature type="compositionally biased region" description="Gly residues" evidence="7">
    <location>
        <begin position="309"/>
        <end position="321"/>
    </location>
</feature>
<dbReference type="SMART" id="SM00602">
    <property type="entry name" value="VPS10"/>
    <property type="match status" value="2"/>
</dbReference>
<dbReference type="GO" id="GO:0005829">
    <property type="term" value="C:cytosol"/>
    <property type="evidence" value="ECO:0007669"/>
    <property type="project" value="GOC"/>
</dbReference>
<feature type="transmembrane region" description="Helical" evidence="8">
    <location>
        <begin position="1464"/>
        <end position="1484"/>
    </location>
</feature>
<evidence type="ECO:0000256" key="1">
    <source>
        <dbReference type="ARBA" id="ARBA00004370"/>
    </source>
</evidence>
<keyword evidence="5 8" id="KW-0472">Membrane</keyword>
<evidence type="ECO:0000313" key="11">
    <source>
        <dbReference type="EMBL" id="KAG0654575.1"/>
    </source>
</evidence>
<dbReference type="GO" id="GO:0016020">
    <property type="term" value="C:membrane"/>
    <property type="evidence" value="ECO:0007669"/>
    <property type="project" value="UniProtKB-SubCell"/>
</dbReference>
<organism evidence="11 12">
    <name type="scientific">Rhodotorula mucilaginosa</name>
    <name type="common">Yeast</name>
    <name type="synonym">Rhodotorula rubra</name>
    <dbReference type="NCBI Taxonomy" id="5537"/>
    <lineage>
        <taxon>Eukaryota</taxon>
        <taxon>Fungi</taxon>
        <taxon>Dikarya</taxon>
        <taxon>Basidiomycota</taxon>
        <taxon>Pucciniomycotina</taxon>
        <taxon>Microbotryomycetes</taxon>
        <taxon>Sporidiobolales</taxon>
        <taxon>Sporidiobolaceae</taxon>
        <taxon>Rhodotorula</taxon>
    </lineage>
</organism>
<feature type="domain" description="VPS10" evidence="10">
    <location>
        <begin position="782"/>
        <end position="1460"/>
    </location>
</feature>
<evidence type="ECO:0000256" key="5">
    <source>
        <dbReference type="ARBA" id="ARBA00023136"/>
    </source>
</evidence>
<dbReference type="Proteomes" id="UP000777482">
    <property type="component" value="Unassembled WGS sequence"/>
</dbReference>
<dbReference type="PANTHER" id="PTHR12106">
    <property type="entry name" value="SORTILIN RELATED"/>
    <property type="match status" value="1"/>
</dbReference>
<protein>
    <submittedName>
        <fullName evidence="11">Vacuolar protein sorting/targeting protein PEP1</fullName>
    </submittedName>
</protein>
<dbReference type="GO" id="GO:0006895">
    <property type="term" value="P:Golgi to endosome transport"/>
    <property type="evidence" value="ECO:0007669"/>
    <property type="project" value="TreeGrafter"/>
</dbReference>
<accession>A0A9P6VSR2</accession>
<dbReference type="PANTHER" id="PTHR12106:SF27">
    <property type="entry name" value="SORTILIN-RELATED RECEPTOR"/>
    <property type="match status" value="1"/>
</dbReference>
<dbReference type="Pfam" id="PF15901">
    <property type="entry name" value="Sortilin_C"/>
    <property type="match status" value="2"/>
</dbReference>
<dbReference type="InterPro" id="IPR031778">
    <property type="entry name" value="Sortilin_N"/>
</dbReference>
<keyword evidence="9" id="KW-0732">Signal</keyword>
<dbReference type="GO" id="GO:0006623">
    <property type="term" value="P:protein targeting to vacuole"/>
    <property type="evidence" value="ECO:0007669"/>
    <property type="project" value="TreeGrafter"/>
</dbReference>
<name>A0A9P6VSR2_RHOMI</name>
<dbReference type="OrthoDB" id="443634at2759"/>
<keyword evidence="2 8" id="KW-0812">Transmembrane</keyword>
<proteinExistence type="predicted"/>
<keyword evidence="3" id="KW-0677">Repeat</keyword>
<evidence type="ECO:0000256" key="6">
    <source>
        <dbReference type="ARBA" id="ARBA00023180"/>
    </source>
</evidence>
<evidence type="ECO:0000259" key="10">
    <source>
        <dbReference type="SMART" id="SM00602"/>
    </source>
</evidence>
<dbReference type="InterPro" id="IPR006581">
    <property type="entry name" value="VPS10"/>
</dbReference>
<sequence>MARPPGRLRASAAALSSLVLAVLVLLLAVTTVTVTAAPEGAKPALSHTLFDNLPSRILYFDDSPVVLYHDQLGRNVWRSPNEGKDWTILDGVPHGESYMVIEHPFETSVAFILTSGTTHYRTMNRAETWQAFETALPPALTSNTLSFNARKPEWILYAGQKCETVGGWQAKVCHEETFYTKDTFSSSPQSLLAYTSRCLFAHEKKEFAATVPDELIFCAAYEPPSSSSGTATRSSATLKDAISSLLGGPPRALKESRLYSSTDWFQSDRHQFVDLGIGKEARGVVGIGGVQKYLVTALKPSAAQDAGSGDAGSGGGGGGGSSSSNGEMVMYVTEDGKTWSRAQFPHGHGLRENAYTIVESTEHSILVDVNSSPSAVAGTLFTSNSNGTYFVRSLENTNRNRMGIVDFEQIVGVEGVAIINTVMNVEAVEAGKEEKALKTKITFDDGGHWSLIKAPAVDNEGRKVKCDVSDVNSCSLHLHSVTQPHNYGRVFSSTAPGLVMGVGNVGPRLLPYDECDTFLSTDAGLTWRMVDDGAKKYEFGDQGSLLLMVEDEEPTDEIKYSFDYGKTWYEFDLGVKMRARLLTTVPDSTSLKFILLGTLTRKSKDKGSKGERHVVVHMDFESLKKRKCNPNDLEKWYARTIGGQPDCLMGHKQWFMRRKQDADCVIGEKWRDPVGREENCACTDEDYECDYNFAPDEAGTCVPVGPETIPPGQCRKEGDRFKGSSGYRLIPGNTCDVARGIKKDALVEKPCSAGTDTPGLVTHQTFTFPGYVLDHAYFGESHTILAFTNLNRVWQSHNEGFSWSEAVPNTHILAMTMHAYNRERSYLITETRTVHFSIDKGSTWHKFEAPADPNGLGIPVLDFHPINPDWLIWTGQIDCGETDSQTCRAVAYFTKDNGRSWSKIDEYVRVCSWGRDKKLRIDEKIIFCESYRDKKGSQRAVYQNNNPLQLVAGEYFYSRKKVLFDNIVGFATFEEYMVAAQVGFSSQVASKKALFADAGGSGLGRQINDNSRAISLQVSMDGKTFALARFPPNMQLENQVSRGGGVDKYSDGAKSSPYQAYTVLESTTDSVFLHVTTHADIGSEWGTLFKSNWNGTYYSPSLEYVNRNGKGFVDFEKMIGLDGIAVINVVSNPDEATLSSNKKLQTRITHNDGGRWKRMIPPAKDSLGQRYECSSTNCALHVHGYTERRDPRATYSSPSAVGLMLAVGTVGEYLRPYADSDTFLTRDGGFTWEEVHKDAHMWEFGDAGSILLLANDEQPTDRVTYTLNEGLTWQDYSFGESIRVQSIVTVPTDTSRKFILFGTRSDKPESTVAVHLDFSSITNVKCKLDLANPNDDDFELWSPSESREEPCLFGVQALYHRRIRDRNCYIGERLPQPHKIEKHCPCSEQDFECEFNHKRNAQGDCVLVEGAQPLEAEKTCAWNEPFWFDRTAYRKVPHSKCEGGLQLDKGSRHVCPGHSTRGGLFWATMATLPFGIAALAAVWWSRRRAGGGGKGRIRLPEPGEPGRSSALEFLVSVPWFLIGVVGVVVEKVRDLEVPWLSERLRSRRRRGGGGGGGGYRSVRLDDSLDAELLGDYDDDL</sequence>
<feature type="chain" id="PRO_5040450081" evidence="9">
    <location>
        <begin position="37"/>
        <end position="1580"/>
    </location>
</feature>
<dbReference type="Pfam" id="PF15902">
    <property type="entry name" value="Sortilin-Vps10"/>
    <property type="match status" value="2"/>
</dbReference>
<evidence type="ECO:0000256" key="8">
    <source>
        <dbReference type="SAM" id="Phobius"/>
    </source>
</evidence>
<feature type="region of interest" description="Disordered" evidence="7">
    <location>
        <begin position="304"/>
        <end position="327"/>
    </location>
</feature>
<dbReference type="GO" id="GO:0005794">
    <property type="term" value="C:Golgi apparatus"/>
    <property type="evidence" value="ECO:0007669"/>
    <property type="project" value="TreeGrafter"/>
</dbReference>
<reference evidence="11 12" key="1">
    <citation type="submission" date="2020-11" db="EMBL/GenBank/DDBJ databases">
        <title>Kefir isolates.</title>
        <authorList>
            <person name="Marcisauskas S."/>
            <person name="Kim Y."/>
            <person name="Blasche S."/>
        </authorList>
    </citation>
    <scope>NUCLEOTIDE SEQUENCE [LARGE SCALE GENOMIC DNA]</scope>
    <source>
        <strain evidence="11 12">KR</strain>
    </source>
</reference>
<keyword evidence="6" id="KW-0325">Glycoprotein</keyword>
<evidence type="ECO:0000256" key="9">
    <source>
        <dbReference type="SAM" id="SignalP"/>
    </source>
</evidence>
<evidence type="ECO:0000256" key="4">
    <source>
        <dbReference type="ARBA" id="ARBA00022989"/>
    </source>
</evidence>
<keyword evidence="4 8" id="KW-1133">Transmembrane helix</keyword>
<evidence type="ECO:0000256" key="7">
    <source>
        <dbReference type="SAM" id="MobiDB-lite"/>
    </source>
</evidence>
<comment type="caution">
    <text evidence="11">The sequence shown here is derived from an EMBL/GenBank/DDBJ whole genome shotgun (WGS) entry which is preliminary data.</text>
</comment>
<dbReference type="InterPro" id="IPR050310">
    <property type="entry name" value="VPS10-sortilin"/>
</dbReference>
<gene>
    <name evidence="11" type="primary">VPS10</name>
    <name evidence="11" type="ORF">C6P46_001596</name>
</gene>